<dbReference type="Pfam" id="PF01370">
    <property type="entry name" value="Epimerase"/>
    <property type="match status" value="1"/>
</dbReference>
<evidence type="ECO:0000313" key="2">
    <source>
        <dbReference type="EMBL" id="MBO1318896.1"/>
    </source>
</evidence>
<keyword evidence="3" id="KW-1185">Reference proteome</keyword>
<dbReference type="EMBL" id="JAFREP010000007">
    <property type="protein sequence ID" value="MBO1318896.1"/>
    <property type="molecule type" value="Genomic_DNA"/>
</dbReference>
<accession>A0A8J7QD83</accession>
<sequence length="323" mass="36679">MSEQRKTVLVTGAAGALARAVIRRLLPDHDIVAVDFRKRADIEGLTNTYKVDFNKRGFEDLFRRHQIDGVIHVGRIGTHESNLTGRYNSNVLGTQRLLNLCVKYEVRQVVVLSTFFVYGAHAQNPTLLDEEAPLKASGLTHDLIDTVELENLCNVYLWKHPELHITVLRPCHIAGPGVRNSMSRLLSSHLAPTLLGFSPMMQFIHVEDMAEALFLAWNKVKPGIFNVAPKDWVGYQDALLACGCTRVPLVSIPGLIPHQIAKILNLKSFPSHLVNYFKYPVIIDGSAFAEQFGFKPRFKLDQIFRYYREKKRREDLLSMFREA</sequence>
<dbReference type="Gene3D" id="3.40.50.720">
    <property type="entry name" value="NAD(P)-binding Rossmann-like Domain"/>
    <property type="match status" value="1"/>
</dbReference>
<name>A0A8J7QD83_9BACT</name>
<proteinExistence type="predicted"/>
<dbReference type="Proteomes" id="UP000664417">
    <property type="component" value="Unassembled WGS sequence"/>
</dbReference>
<evidence type="ECO:0000259" key="1">
    <source>
        <dbReference type="Pfam" id="PF01370"/>
    </source>
</evidence>
<reference evidence="2" key="1">
    <citation type="submission" date="2021-03" db="EMBL/GenBank/DDBJ databases">
        <authorList>
            <person name="Wang G."/>
        </authorList>
    </citation>
    <scope>NUCLEOTIDE SEQUENCE</scope>
    <source>
        <strain evidence="2">KCTC 12899</strain>
    </source>
</reference>
<dbReference type="InterPro" id="IPR050177">
    <property type="entry name" value="Lipid_A_modif_metabolic_enz"/>
</dbReference>
<gene>
    <name evidence="2" type="ORF">J3U88_10530</name>
</gene>
<dbReference type="PANTHER" id="PTHR43245:SF52">
    <property type="entry name" value="NAD-DEPENDENT EPIMERASE_DEHYDRATASE"/>
    <property type="match status" value="1"/>
</dbReference>
<dbReference type="CDD" id="cd05240">
    <property type="entry name" value="UDP_G4E_3_SDR_e"/>
    <property type="match status" value="1"/>
</dbReference>
<dbReference type="RefSeq" id="WP_207858714.1">
    <property type="nucleotide sequence ID" value="NZ_JAFREP010000007.1"/>
</dbReference>
<dbReference type="InterPro" id="IPR036291">
    <property type="entry name" value="NAD(P)-bd_dom_sf"/>
</dbReference>
<dbReference type="InterPro" id="IPR001509">
    <property type="entry name" value="Epimerase_deHydtase"/>
</dbReference>
<dbReference type="SUPFAM" id="SSF51735">
    <property type="entry name" value="NAD(P)-binding Rossmann-fold domains"/>
    <property type="match status" value="1"/>
</dbReference>
<dbReference type="AlphaFoldDB" id="A0A8J7QD83"/>
<organism evidence="2 3">
    <name type="scientific">Acanthopleuribacter pedis</name>
    <dbReference type="NCBI Taxonomy" id="442870"/>
    <lineage>
        <taxon>Bacteria</taxon>
        <taxon>Pseudomonadati</taxon>
        <taxon>Acidobacteriota</taxon>
        <taxon>Holophagae</taxon>
        <taxon>Acanthopleuribacterales</taxon>
        <taxon>Acanthopleuribacteraceae</taxon>
        <taxon>Acanthopleuribacter</taxon>
    </lineage>
</organism>
<protein>
    <submittedName>
        <fullName evidence="2">SDR family oxidoreductase</fullName>
    </submittedName>
</protein>
<dbReference type="PANTHER" id="PTHR43245">
    <property type="entry name" value="BIFUNCTIONAL POLYMYXIN RESISTANCE PROTEIN ARNA"/>
    <property type="match status" value="1"/>
</dbReference>
<feature type="domain" description="NAD-dependent epimerase/dehydratase" evidence="1">
    <location>
        <begin position="8"/>
        <end position="228"/>
    </location>
</feature>
<comment type="caution">
    <text evidence="2">The sequence shown here is derived from an EMBL/GenBank/DDBJ whole genome shotgun (WGS) entry which is preliminary data.</text>
</comment>
<evidence type="ECO:0000313" key="3">
    <source>
        <dbReference type="Proteomes" id="UP000664417"/>
    </source>
</evidence>